<evidence type="ECO:0000313" key="2">
    <source>
        <dbReference type="Proteomes" id="UP000265520"/>
    </source>
</evidence>
<organism evidence="1 2">
    <name type="scientific">Trifolium medium</name>
    <dbReference type="NCBI Taxonomy" id="97028"/>
    <lineage>
        <taxon>Eukaryota</taxon>
        <taxon>Viridiplantae</taxon>
        <taxon>Streptophyta</taxon>
        <taxon>Embryophyta</taxon>
        <taxon>Tracheophyta</taxon>
        <taxon>Spermatophyta</taxon>
        <taxon>Magnoliopsida</taxon>
        <taxon>eudicotyledons</taxon>
        <taxon>Gunneridae</taxon>
        <taxon>Pentapetalae</taxon>
        <taxon>rosids</taxon>
        <taxon>fabids</taxon>
        <taxon>Fabales</taxon>
        <taxon>Fabaceae</taxon>
        <taxon>Papilionoideae</taxon>
        <taxon>50 kb inversion clade</taxon>
        <taxon>NPAAA clade</taxon>
        <taxon>Hologalegina</taxon>
        <taxon>IRL clade</taxon>
        <taxon>Trifolieae</taxon>
        <taxon>Trifolium</taxon>
    </lineage>
</organism>
<dbReference type="EMBL" id="LXQA011235111">
    <property type="protein sequence ID" value="MCI90102.1"/>
    <property type="molecule type" value="Genomic_DNA"/>
</dbReference>
<comment type="caution">
    <text evidence="1">The sequence shown here is derived from an EMBL/GenBank/DDBJ whole genome shotgun (WGS) entry which is preliminary data.</text>
</comment>
<keyword evidence="2" id="KW-1185">Reference proteome</keyword>
<evidence type="ECO:0000313" key="1">
    <source>
        <dbReference type="EMBL" id="MCI90102.1"/>
    </source>
</evidence>
<dbReference type="Proteomes" id="UP000265520">
    <property type="component" value="Unassembled WGS sequence"/>
</dbReference>
<protein>
    <submittedName>
        <fullName evidence="1">Uncharacterized protein</fullName>
    </submittedName>
</protein>
<dbReference type="AlphaFoldDB" id="A0A392VRL0"/>
<name>A0A392VRL0_9FABA</name>
<accession>A0A392VRL0</accession>
<proteinExistence type="predicted"/>
<sequence length="30" mass="3260">MKPESSNVKAFTIRLAGTADTTEITDEFEG</sequence>
<reference evidence="1 2" key="1">
    <citation type="journal article" date="2018" name="Front. Plant Sci.">
        <title>Red Clover (Trifolium pratense) and Zigzag Clover (T. medium) - A Picture of Genomic Similarities and Differences.</title>
        <authorList>
            <person name="Dluhosova J."/>
            <person name="Istvanek J."/>
            <person name="Nedelnik J."/>
            <person name="Repkova J."/>
        </authorList>
    </citation>
    <scope>NUCLEOTIDE SEQUENCE [LARGE SCALE GENOMIC DNA]</scope>
    <source>
        <strain evidence="2">cv. 10/8</strain>
        <tissue evidence="1">Leaf</tissue>
    </source>
</reference>
<feature type="non-terminal residue" evidence="1">
    <location>
        <position position="30"/>
    </location>
</feature>